<accession>A0ABW5LQP5</accession>
<sequence length="120" mass="13895">MKAHKLKDILNYILKEDDFIISDLLEAGNYNANEVIDYLKKGGKISSVSSQRECEICGKLAGSINYYTDGNWVWPEWITHYILDHRIKLPDGFIDHVKKDNLDQNLIQLIVNQDIEIELC</sequence>
<comment type="caution">
    <text evidence="1">The sequence shown here is derived from an EMBL/GenBank/DDBJ whole genome shotgun (WGS) entry which is preliminary data.</text>
</comment>
<gene>
    <name evidence="1" type="ORF">ACFSR1_23705</name>
</gene>
<organism evidence="1 2">
    <name type="scientific">Aquimarina rubra</name>
    <dbReference type="NCBI Taxonomy" id="1920033"/>
    <lineage>
        <taxon>Bacteria</taxon>
        <taxon>Pseudomonadati</taxon>
        <taxon>Bacteroidota</taxon>
        <taxon>Flavobacteriia</taxon>
        <taxon>Flavobacteriales</taxon>
        <taxon>Flavobacteriaceae</taxon>
        <taxon>Aquimarina</taxon>
    </lineage>
</organism>
<evidence type="ECO:0000313" key="1">
    <source>
        <dbReference type="EMBL" id="MFD2565702.1"/>
    </source>
</evidence>
<proteinExistence type="predicted"/>
<name>A0ABW5LQP5_9FLAO</name>
<reference evidence="2" key="1">
    <citation type="journal article" date="2019" name="Int. J. Syst. Evol. Microbiol.">
        <title>The Global Catalogue of Microorganisms (GCM) 10K type strain sequencing project: providing services to taxonomists for standard genome sequencing and annotation.</title>
        <authorList>
            <consortium name="The Broad Institute Genomics Platform"/>
            <consortium name="The Broad Institute Genome Sequencing Center for Infectious Disease"/>
            <person name="Wu L."/>
            <person name="Ma J."/>
        </authorList>
    </citation>
    <scope>NUCLEOTIDE SEQUENCE [LARGE SCALE GENOMIC DNA]</scope>
    <source>
        <strain evidence="2">KCTC 52274</strain>
    </source>
</reference>
<dbReference type="RefSeq" id="WP_378295520.1">
    <property type="nucleotide sequence ID" value="NZ_JBHULE010000037.1"/>
</dbReference>
<keyword evidence="2" id="KW-1185">Reference proteome</keyword>
<dbReference type="EMBL" id="JBHULE010000037">
    <property type="protein sequence ID" value="MFD2565702.1"/>
    <property type="molecule type" value="Genomic_DNA"/>
</dbReference>
<dbReference type="Proteomes" id="UP001597319">
    <property type="component" value="Unassembled WGS sequence"/>
</dbReference>
<protein>
    <submittedName>
        <fullName evidence="1">Uncharacterized protein</fullName>
    </submittedName>
</protein>
<evidence type="ECO:0000313" key="2">
    <source>
        <dbReference type="Proteomes" id="UP001597319"/>
    </source>
</evidence>